<keyword evidence="12" id="KW-0472">Membrane</keyword>
<evidence type="ECO:0000256" key="9">
    <source>
        <dbReference type="ARBA" id="ARBA00022737"/>
    </source>
</evidence>
<dbReference type="PROSITE" id="PS01187">
    <property type="entry name" value="EGF_CA"/>
    <property type="match status" value="1"/>
</dbReference>
<comment type="caution">
    <text evidence="15">Lacks conserved residue(s) required for the propagation of feature annotation.</text>
</comment>
<dbReference type="Pfam" id="PF00147">
    <property type="entry name" value="Fibrinogen_C"/>
    <property type="match status" value="1"/>
</dbReference>
<evidence type="ECO:0000256" key="4">
    <source>
        <dbReference type="ARBA" id="ARBA00022475"/>
    </source>
</evidence>
<evidence type="ECO:0000256" key="11">
    <source>
        <dbReference type="ARBA" id="ARBA00022989"/>
    </source>
</evidence>
<dbReference type="InterPro" id="IPR002181">
    <property type="entry name" value="Fibrinogen_a/b/g_C_dom"/>
</dbReference>
<dbReference type="Proteomes" id="UP000001554">
    <property type="component" value="Chromosome 15"/>
</dbReference>
<feature type="chain" id="PRO_5039916356" evidence="16">
    <location>
        <begin position="25"/>
        <end position="910"/>
    </location>
</feature>
<organism evidence="20 21">
    <name type="scientific">Branchiostoma floridae</name>
    <name type="common">Florida lancelet</name>
    <name type="synonym">Amphioxus</name>
    <dbReference type="NCBI Taxonomy" id="7739"/>
    <lineage>
        <taxon>Eukaryota</taxon>
        <taxon>Metazoa</taxon>
        <taxon>Chordata</taxon>
        <taxon>Cephalochordata</taxon>
        <taxon>Leptocardii</taxon>
        <taxon>Amphioxiformes</taxon>
        <taxon>Branchiostomatidae</taxon>
        <taxon>Branchiostoma</taxon>
    </lineage>
</organism>
<dbReference type="InterPro" id="IPR000742">
    <property type="entry name" value="EGF"/>
</dbReference>
<evidence type="ECO:0000256" key="7">
    <source>
        <dbReference type="ARBA" id="ARBA00022692"/>
    </source>
</evidence>
<keyword evidence="11" id="KW-1133">Transmembrane helix</keyword>
<keyword evidence="9" id="KW-0677">Repeat</keyword>
<evidence type="ECO:0000259" key="19">
    <source>
        <dbReference type="PROSITE" id="PS51406"/>
    </source>
</evidence>
<evidence type="ECO:0000256" key="6">
    <source>
        <dbReference type="ARBA" id="ARBA00022536"/>
    </source>
</evidence>
<evidence type="ECO:0000313" key="20">
    <source>
        <dbReference type="Proteomes" id="UP000001554"/>
    </source>
</evidence>
<dbReference type="PROSITE" id="PS00010">
    <property type="entry name" value="ASX_HYDROXYL"/>
    <property type="match status" value="1"/>
</dbReference>
<feature type="disulfide bond" evidence="15">
    <location>
        <begin position="469"/>
        <end position="478"/>
    </location>
</feature>
<keyword evidence="8 16" id="KW-0732">Signal</keyword>
<dbReference type="PROSITE" id="PS01186">
    <property type="entry name" value="EGF_2"/>
    <property type="match status" value="1"/>
</dbReference>
<dbReference type="Gene3D" id="2.170.300.10">
    <property type="entry name" value="Tie2 ligand-binding domain superfamily"/>
    <property type="match status" value="2"/>
</dbReference>
<dbReference type="InterPro" id="IPR018097">
    <property type="entry name" value="EGF_Ca-bd_CS"/>
</dbReference>
<evidence type="ECO:0000313" key="21">
    <source>
        <dbReference type="RefSeq" id="XP_035699734.1"/>
    </source>
</evidence>
<dbReference type="SMART" id="SM00181">
    <property type="entry name" value="EGF"/>
    <property type="match status" value="4"/>
</dbReference>
<dbReference type="InterPro" id="IPR014716">
    <property type="entry name" value="Fibrinogen_a/b/g_C_1"/>
</dbReference>
<dbReference type="SUPFAM" id="SSF49265">
    <property type="entry name" value="Fibronectin type III"/>
    <property type="match status" value="2"/>
</dbReference>
<gene>
    <name evidence="21" type="primary">LOC118432302</name>
</gene>
<dbReference type="PROSITE" id="PS50026">
    <property type="entry name" value="EGF_3"/>
    <property type="match status" value="2"/>
</dbReference>
<feature type="signal peptide" evidence="16">
    <location>
        <begin position="1"/>
        <end position="24"/>
    </location>
</feature>
<dbReference type="PANTHER" id="PTHR19143">
    <property type="entry name" value="FIBRINOGEN/TENASCIN/ANGIOPOEITIN"/>
    <property type="match status" value="1"/>
</dbReference>
<dbReference type="SMART" id="SM00060">
    <property type="entry name" value="FN3"/>
    <property type="match status" value="3"/>
</dbReference>
<dbReference type="InterPro" id="IPR050373">
    <property type="entry name" value="Fibrinogen_C-term_domain"/>
</dbReference>
<evidence type="ECO:0000256" key="2">
    <source>
        <dbReference type="ARBA" id="ARBA00004498"/>
    </source>
</evidence>
<feature type="disulfide bond" evidence="15">
    <location>
        <begin position="506"/>
        <end position="515"/>
    </location>
</feature>
<evidence type="ECO:0000259" key="17">
    <source>
        <dbReference type="PROSITE" id="PS50026"/>
    </source>
</evidence>
<keyword evidence="14" id="KW-0325">Glycoprotein</keyword>
<evidence type="ECO:0000256" key="1">
    <source>
        <dbReference type="ARBA" id="ARBA00004251"/>
    </source>
</evidence>
<dbReference type="GeneID" id="118432302"/>
<accession>A0A9J7MGQ0</accession>
<sequence length="910" mass="98176">MAPWPGATVLAILGIFLTGGQVLAQDCADLYDNGQREDGVFPIGTPAFNALCDMTYGGGGWTVIQKRQSGTPAFDKTWYEYVNGFGSVYTEDFWLGLDRIHQLTSQKAYKLVVILEDWTNTVAHAEYSQFAVGDATSKYTLQIGGYAGTTGDSFTTSNGMKFSTKDQDNDNATVSCANYNGRGGWWYPTSCGQGTLNGYYLTDCKEDPSNPVACEKQGLIWASWRGSNYSLQKSTMMIKPALPIEACGDGFYGASCRECGQCANGDFCDKTNGYCPDSSPRCAPGYMGIRCQRACGDGYYGDGCRQQCGHCANSAVCNKISGYCPYNTPRCAPGYTGILCQTACGDGYYGEDCKQNCGHCANGGVCSKTFGFCPYGTGPHCTPGYQGGQCQTVCDEGKFGPDCTGTCHCYLPDECSLEDGRCLFGGCEAGWKGQSCQEDVDECLSQPCKNGAACVNTPPAGSATYTCNCTPGWTGANCDQDVDECQSNPCTGGTCVDRQNGYMCTCSDGNIGAHCDIDPAMLVPGDLEAFTASGSCGKGRLTLRWNPPAQHQAEVTGYDISYRLAGTGDLPQVISNATTGTTYVVQDLQSYTSYEVSVRALVTNGVGAWHPWVTKRTNSGYPTPVRSLQLTNISSTILVATWVEPEALNGELYKYEVELFRGYIKVADNSLGSGDTLQVRYQGLVPATKYTVRVVPYNLGPCRGFESRANSTTSDGLPSAPRGVHLSTSHMACVLHWETPETPNGTIIKYTVHLTAIWIDAPPGAQAVEYSQDHFNPFVRMGTFPMKYLTPNSRYRFNMTASTYAGMGEFSNYTPSTNMCEVPPGKPRMPAPPAMPQVAEVIKHDGYPITLSQVSERTGPVECQQVLVLEMTEEMSLQTLPPADQLKVVSQQEATSGNNLTAYVALAFRR</sequence>
<feature type="domain" description="EGF-like" evidence="17">
    <location>
        <begin position="481"/>
        <end position="516"/>
    </location>
</feature>
<keyword evidence="10" id="KW-0106">Calcium</keyword>
<dbReference type="Gene3D" id="3.90.215.10">
    <property type="entry name" value="Gamma Fibrinogen, chain A, domain 1"/>
    <property type="match status" value="1"/>
</dbReference>
<keyword evidence="20" id="KW-1185">Reference proteome</keyword>
<dbReference type="Gene3D" id="2.60.40.10">
    <property type="entry name" value="Immunoglobulins"/>
    <property type="match status" value="3"/>
</dbReference>
<feature type="domain" description="Fibronectin type-III" evidence="18">
    <location>
        <begin position="523"/>
        <end position="620"/>
    </location>
</feature>
<dbReference type="PROSITE" id="PS50853">
    <property type="entry name" value="FN3"/>
    <property type="match status" value="3"/>
</dbReference>
<keyword evidence="4" id="KW-1003">Cell membrane</keyword>
<dbReference type="GO" id="GO:0023052">
    <property type="term" value="P:signaling"/>
    <property type="evidence" value="ECO:0007669"/>
    <property type="project" value="UniProtKB-ARBA"/>
</dbReference>
<keyword evidence="5" id="KW-0272">Extracellular matrix</keyword>
<dbReference type="CDD" id="cd00054">
    <property type="entry name" value="EGF_CA"/>
    <property type="match status" value="2"/>
</dbReference>
<evidence type="ECO:0000256" key="15">
    <source>
        <dbReference type="PROSITE-ProRule" id="PRU00076"/>
    </source>
</evidence>
<feature type="domain" description="EGF-like" evidence="17">
    <location>
        <begin position="439"/>
        <end position="479"/>
    </location>
</feature>
<dbReference type="InterPro" id="IPR001881">
    <property type="entry name" value="EGF-like_Ca-bd_dom"/>
</dbReference>
<keyword evidence="7" id="KW-0812">Transmembrane</keyword>
<dbReference type="InterPro" id="IPR036116">
    <property type="entry name" value="FN3_sf"/>
</dbReference>
<dbReference type="GO" id="GO:0005615">
    <property type="term" value="C:extracellular space"/>
    <property type="evidence" value="ECO:0000318"/>
    <property type="project" value="GO_Central"/>
</dbReference>
<proteinExistence type="inferred from homology"/>
<dbReference type="PANTHER" id="PTHR19143:SF394">
    <property type="entry name" value="ANGIOPOIETIN-RELATED PROTEIN 3-LIKE"/>
    <property type="match status" value="1"/>
</dbReference>
<comment type="subcellular location">
    <subcellularLocation>
        <location evidence="1">Cell membrane</location>
        <topology evidence="1">Single-pass type I membrane protein</topology>
    </subcellularLocation>
    <subcellularLocation>
        <location evidence="2">Secreted</location>
        <location evidence="2">Extracellular space</location>
        <location evidence="2">Extracellular matrix</location>
    </subcellularLocation>
</comment>
<keyword evidence="5" id="KW-0964">Secreted</keyword>
<feature type="domain" description="Fibronectin type-III" evidence="18">
    <location>
        <begin position="624"/>
        <end position="717"/>
    </location>
</feature>
<evidence type="ECO:0000256" key="14">
    <source>
        <dbReference type="ARBA" id="ARBA00023180"/>
    </source>
</evidence>
<reference evidence="21" key="2">
    <citation type="submission" date="2025-08" db="UniProtKB">
        <authorList>
            <consortium name="RefSeq"/>
        </authorList>
    </citation>
    <scope>IDENTIFICATION</scope>
    <source>
        <strain evidence="21">S238N-H82</strain>
        <tissue evidence="21">Testes</tissue>
    </source>
</reference>
<evidence type="ECO:0000256" key="12">
    <source>
        <dbReference type="ARBA" id="ARBA00023136"/>
    </source>
</evidence>
<evidence type="ECO:0000256" key="5">
    <source>
        <dbReference type="ARBA" id="ARBA00022530"/>
    </source>
</evidence>
<dbReference type="GO" id="GO:0007154">
    <property type="term" value="P:cell communication"/>
    <property type="evidence" value="ECO:0007669"/>
    <property type="project" value="UniProtKB-ARBA"/>
</dbReference>
<dbReference type="Pfam" id="PF00041">
    <property type="entry name" value="fn3"/>
    <property type="match status" value="3"/>
</dbReference>
<dbReference type="CDD" id="cd00063">
    <property type="entry name" value="FN3"/>
    <property type="match status" value="3"/>
</dbReference>
<dbReference type="InterPro" id="IPR013783">
    <property type="entry name" value="Ig-like_fold"/>
</dbReference>
<feature type="domain" description="Fibronectin type-III" evidence="18">
    <location>
        <begin position="720"/>
        <end position="825"/>
    </location>
</feature>
<evidence type="ECO:0000256" key="3">
    <source>
        <dbReference type="ARBA" id="ARBA00008673"/>
    </source>
</evidence>
<dbReference type="Pfam" id="PF00008">
    <property type="entry name" value="EGF"/>
    <property type="match status" value="1"/>
</dbReference>
<dbReference type="GO" id="GO:0005509">
    <property type="term" value="F:calcium ion binding"/>
    <property type="evidence" value="ECO:0007669"/>
    <property type="project" value="InterPro"/>
</dbReference>
<dbReference type="SMART" id="SM00179">
    <property type="entry name" value="EGF_CA"/>
    <property type="match status" value="2"/>
</dbReference>
<evidence type="ECO:0000259" key="18">
    <source>
        <dbReference type="PROSITE" id="PS50853"/>
    </source>
</evidence>
<dbReference type="CDD" id="cd00087">
    <property type="entry name" value="FReD"/>
    <property type="match status" value="1"/>
</dbReference>
<evidence type="ECO:0000256" key="13">
    <source>
        <dbReference type="ARBA" id="ARBA00023157"/>
    </source>
</evidence>
<evidence type="ECO:0000256" key="8">
    <source>
        <dbReference type="ARBA" id="ARBA00022729"/>
    </source>
</evidence>
<dbReference type="InterPro" id="IPR036056">
    <property type="entry name" value="Fibrinogen-like_C"/>
</dbReference>
<dbReference type="OrthoDB" id="6144703at2759"/>
<dbReference type="KEGG" id="bfo:118432302"/>
<dbReference type="FunFam" id="2.10.25.10:FF:000391">
    <property type="entry name" value="Weary, isoform C"/>
    <property type="match status" value="1"/>
</dbReference>
<dbReference type="InterPro" id="IPR003961">
    <property type="entry name" value="FN3_dom"/>
</dbReference>
<dbReference type="InterPro" id="IPR000152">
    <property type="entry name" value="EGF-type_Asp/Asn_hydroxyl_site"/>
</dbReference>
<dbReference type="SMART" id="SM00186">
    <property type="entry name" value="FBG"/>
    <property type="match status" value="1"/>
</dbReference>
<evidence type="ECO:0000256" key="10">
    <source>
        <dbReference type="ARBA" id="ARBA00022837"/>
    </source>
</evidence>
<name>A0A9J7MGQ0_BRAFL</name>
<protein>
    <submittedName>
        <fullName evidence="21">Uncharacterized protein LOC118432302</fullName>
    </submittedName>
</protein>
<dbReference type="AlphaFoldDB" id="A0A9J7MGQ0"/>
<keyword evidence="13 15" id="KW-1015">Disulfide bond</keyword>
<comment type="similarity">
    <text evidence="3">Belongs to the tenascin family.</text>
</comment>
<dbReference type="FunFam" id="2.10.25.10:FF:000434">
    <property type="entry name" value="Predicted protein"/>
    <property type="match status" value="1"/>
</dbReference>
<reference evidence="20" key="1">
    <citation type="journal article" date="2020" name="Nat. Ecol. Evol.">
        <title>Deeply conserved synteny resolves early events in vertebrate evolution.</title>
        <authorList>
            <person name="Simakov O."/>
            <person name="Marletaz F."/>
            <person name="Yue J.X."/>
            <person name="O'Connell B."/>
            <person name="Jenkins J."/>
            <person name="Brandt A."/>
            <person name="Calef R."/>
            <person name="Tung C.H."/>
            <person name="Huang T.K."/>
            <person name="Schmutz J."/>
            <person name="Satoh N."/>
            <person name="Yu J.K."/>
            <person name="Putnam N.H."/>
            <person name="Green R.E."/>
            <person name="Rokhsar D.S."/>
        </authorList>
    </citation>
    <scope>NUCLEOTIDE SEQUENCE [LARGE SCALE GENOMIC DNA]</scope>
    <source>
        <strain evidence="20">S238N-H82</strain>
    </source>
</reference>
<dbReference type="PROSITE" id="PS51406">
    <property type="entry name" value="FIBRINOGEN_C_2"/>
    <property type="match status" value="1"/>
</dbReference>
<dbReference type="RefSeq" id="XP_035699734.1">
    <property type="nucleotide sequence ID" value="XM_035843841.1"/>
</dbReference>
<dbReference type="Gene3D" id="2.10.25.10">
    <property type="entry name" value="Laminin"/>
    <property type="match status" value="2"/>
</dbReference>
<dbReference type="PROSITE" id="PS00022">
    <property type="entry name" value="EGF_1"/>
    <property type="match status" value="2"/>
</dbReference>
<dbReference type="GO" id="GO:0005886">
    <property type="term" value="C:plasma membrane"/>
    <property type="evidence" value="ECO:0007669"/>
    <property type="project" value="UniProtKB-SubCell"/>
</dbReference>
<feature type="disulfide bond" evidence="15">
    <location>
        <begin position="485"/>
        <end position="495"/>
    </location>
</feature>
<feature type="domain" description="Fibrinogen C-terminal" evidence="19">
    <location>
        <begin position="18"/>
        <end position="242"/>
    </location>
</feature>
<keyword evidence="6 15" id="KW-0245">EGF-like domain</keyword>
<dbReference type="SUPFAM" id="SSF56496">
    <property type="entry name" value="Fibrinogen C-terminal domain-like"/>
    <property type="match status" value="1"/>
</dbReference>
<dbReference type="SUPFAM" id="SSF57196">
    <property type="entry name" value="EGF/Laminin"/>
    <property type="match status" value="2"/>
</dbReference>
<evidence type="ECO:0000256" key="16">
    <source>
        <dbReference type="SAM" id="SignalP"/>
    </source>
</evidence>